<evidence type="ECO:0008006" key="4">
    <source>
        <dbReference type="Google" id="ProtNLM"/>
    </source>
</evidence>
<feature type="signal peptide" evidence="1">
    <location>
        <begin position="1"/>
        <end position="18"/>
    </location>
</feature>
<keyword evidence="1" id="KW-0732">Signal</keyword>
<dbReference type="EMBL" id="CAUYUJ010018282">
    <property type="protein sequence ID" value="CAK0882292.1"/>
    <property type="molecule type" value="Genomic_DNA"/>
</dbReference>
<proteinExistence type="predicted"/>
<evidence type="ECO:0000313" key="3">
    <source>
        <dbReference type="Proteomes" id="UP001189429"/>
    </source>
</evidence>
<keyword evidence="3" id="KW-1185">Reference proteome</keyword>
<feature type="chain" id="PRO_5046846800" description="Secreted protein" evidence="1">
    <location>
        <begin position="19"/>
        <end position="120"/>
    </location>
</feature>
<comment type="caution">
    <text evidence="2">The sequence shown here is derived from an EMBL/GenBank/DDBJ whole genome shotgun (WGS) entry which is preliminary data.</text>
</comment>
<accession>A0ABN9WB82</accession>
<reference evidence="2" key="1">
    <citation type="submission" date="2023-10" db="EMBL/GenBank/DDBJ databases">
        <authorList>
            <person name="Chen Y."/>
            <person name="Shah S."/>
            <person name="Dougan E. K."/>
            <person name="Thang M."/>
            <person name="Chan C."/>
        </authorList>
    </citation>
    <scope>NUCLEOTIDE SEQUENCE [LARGE SCALE GENOMIC DNA]</scope>
</reference>
<evidence type="ECO:0000256" key="1">
    <source>
        <dbReference type="SAM" id="SignalP"/>
    </source>
</evidence>
<organism evidence="2 3">
    <name type="scientific">Prorocentrum cordatum</name>
    <dbReference type="NCBI Taxonomy" id="2364126"/>
    <lineage>
        <taxon>Eukaryota</taxon>
        <taxon>Sar</taxon>
        <taxon>Alveolata</taxon>
        <taxon>Dinophyceae</taxon>
        <taxon>Prorocentrales</taxon>
        <taxon>Prorocentraceae</taxon>
        <taxon>Prorocentrum</taxon>
    </lineage>
</organism>
<dbReference type="Proteomes" id="UP001189429">
    <property type="component" value="Unassembled WGS sequence"/>
</dbReference>
<gene>
    <name evidence="2" type="ORF">PCOR1329_LOCUS64856</name>
</gene>
<sequence length="120" mass="13326">MLVAVLLCLSIISPDIHMRSTAIKVMMPSLLLRAKLSRVSVTLFLPPILFGGVSVELTSSSPPAGETVRPRHVSRDHFRSSPLVQKRKSVLLYTEASDQPQSGQLVHMRMKTSMLYEIIV</sequence>
<evidence type="ECO:0000313" key="2">
    <source>
        <dbReference type="EMBL" id="CAK0882292.1"/>
    </source>
</evidence>
<name>A0ABN9WB82_9DINO</name>
<protein>
    <recommendedName>
        <fullName evidence="4">Secreted protein</fullName>
    </recommendedName>
</protein>